<dbReference type="Pfam" id="PF12680">
    <property type="entry name" value="SnoaL_2"/>
    <property type="match status" value="1"/>
</dbReference>
<evidence type="ECO:0000259" key="1">
    <source>
        <dbReference type="Pfam" id="PF12680"/>
    </source>
</evidence>
<feature type="domain" description="SnoaL-like" evidence="1">
    <location>
        <begin position="14"/>
        <end position="110"/>
    </location>
</feature>
<accession>A0A5N1J740</accession>
<dbReference type="GO" id="GO:0030638">
    <property type="term" value="P:polyketide metabolic process"/>
    <property type="evidence" value="ECO:0007669"/>
    <property type="project" value="InterPro"/>
</dbReference>
<organism evidence="2 3">
    <name type="scientific">Adhaeribacter soli</name>
    <dbReference type="NCBI Taxonomy" id="2607655"/>
    <lineage>
        <taxon>Bacteria</taxon>
        <taxon>Pseudomonadati</taxon>
        <taxon>Bacteroidota</taxon>
        <taxon>Cytophagia</taxon>
        <taxon>Cytophagales</taxon>
        <taxon>Hymenobacteraceae</taxon>
        <taxon>Adhaeribacter</taxon>
    </lineage>
</organism>
<evidence type="ECO:0000313" key="2">
    <source>
        <dbReference type="EMBL" id="KAA9340620.1"/>
    </source>
</evidence>
<dbReference type="Gene3D" id="3.10.450.50">
    <property type="match status" value="1"/>
</dbReference>
<dbReference type="Proteomes" id="UP000326570">
    <property type="component" value="Unassembled WGS sequence"/>
</dbReference>
<dbReference type="EMBL" id="VTWT01000002">
    <property type="protein sequence ID" value="KAA9340620.1"/>
    <property type="molecule type" value="Genomic_DNA"/>
</dbReference>
<keyword evidence="3" id="KW-1185">Reference proteome</keyword>
<dbReference type="InterPro" id="IPR009959">
    <property type="entry name" value="Cyclase_SnoaL-like"/>
</dbReference>
<dbReference type="PANTHER" id="PTHR38436">
    <property type="entry name" value="POLYKETIDE CYCLASE SNOAL-LIKE DOMAIN"/>
    <property type="match status" value="1"/>
</dbReference>
<dbReference type="SUPFAM" id="SSF54427">
    <property type="entry name" value="NTF2-like"/>
    <property type="match status" value="1"/>
</dbReference>
<sequence length="128" mass="14850">MPQNPEKNKQNALAFYDLMFNQCKPAEAVEKYVGAEYIQHNPHVGDGKAAFIQYFERMARKYPGKKVEFKRAIAENELVVLHCFQTWPGDKDYAGMDIFRFDENGKIVEHWDVLQVIPETSENGNSMF</sequence>
<evidence type="ECO:0000313" key="3">
    <source>
        <dbReference type="Proteomes" id="UP000326570"/>
    </source>
</evidence>
<dbReference type="InterPro" id="IPR037401">
    <property type="entry name" value="SnoaL-like"/>
</dbReference>
<dbReference type="InterPro" id="IPR032710">
    <property type="entry name" value="NTF2-like_dom_sf"/>
</dbReference>
<reference evidence="2 3" key="1">
    <citation type="submission" date="2019-09" db="EMBL/GenBank/DDBJ databases">
        <title>Genome sequence of Adhaeribacter sp. M2.</title>
        <authorList>
            <person name="Srinivasan S."/>
        </authorList>
    </citation>
    <scope>NUCLEOTIDE SEQUENCE [LARGE SCALE GENOMIC DNA]</scope>
    <source>
        <strain evidence="2 3">M2</strain>
    </source>
</reference>
<dbReference type="RefSeq" id="WP_150902544.1">
    <property type="nucleotide sequence ID" value="NZ_VTWT01000002.1"/>
</dbReference>
<comment type="caution">
    <text evidence="2">The sequence shown here is derived from an EMBL/GenBank/DDBJ whole genome shotgun (WGS) entry which is preliminary data.</text>
</comment>
<protein>
    <recommendedName>
        <fullName evidence="1">SnoaL-like domain-containing protein</fullName>
    </recommendedName>
</protein>
<dbReference type="PANTHER" id="PTHR38436:SF1">
    <property type="entry name" value="ESTER CYCLASE"/>
    <property type="match status" value="1"/>
</dbReference>
<proteinExistence type="predicted"/>
<dbReference type="AlphaFoldDB" id="A0A5N1J740"/>
<name>A0A5N1J740_9BACT</name>
<gene>
    <name evidence="2" type="ORF">F0P94_04105</name>
</gene>